<comment type="caution">
    <text evidence="1">The sequence shown here is derived from an EMBL/GenBank/DDBJ whole genome shotgun (WGS) entry which is preliminary data.</text>
</comment>
<dbReference type="Pfam" id="PF10832">
    <property type="entry name" value="YhfG"/>
    <property type="match status" value="1"/>
</dbReference>
<organism evidence="1 2">
    <name type="scientific">Pseudomonas shirazensis</name>
    <dbReference type="NCBI Taxonomy" id="2745494"/>
    <lineage>
        <taxon>Bacteria</taxon>
        <taxon>Pseudomonadati</taxon>
        <taxon>Pseudomonadota</taxon>
        <taxon>Gammaproteobacteria</taxon>
        <taxon>Pseudomonadales</taxon>
        <taxon>Pseudomonadaceae</taxon>
        <taxon>Pseudomonas</taxon>
    </lineage>
</organism>
<reference evidence="1 2" key="1">
    <citation type="submission" date="2024-03" db="EMBL/GenBank/DDBJ databases">
        <title>Screening, Identification and Application of a Plant Lactobacillus Strain.</title>
        <authorList>
            <person name="Li Y.L."/>
        </authorList>
    </citation>
    <scope>NUCLEOTIDE SEQUENCE [LARGE SCALE GENOMIC DNA]</scope>
    <source>
        <strain evidence="1 2">JDB</strain>
    </source>
</reference>
<proteinExistence type="predicted"/>
<evidence type="ECO:0000313" key="1">
    <source>
        <dbReference type="EMBL" id="MEK2609850.1"/>
    </source>
</evidence>
<sequence>MKDISLETKKAVWEKNRRSNYAASLRLEGFDVSPDHAERKLLSREELLRQYSKQA</sequence>
<gene>
    <name evidence="1" type="ORF">WLF18_12115</name>
</gene>
<evidence type="ECO:0000313" key="2">
    <source>
        <dbReference type="Proteomes" id="UP001386972"/>
    </source>
</evidence>
<protein>
    <submittedName>
        <fullName evidence="1">YhfG family protein</fullName>
    </submittedName>
</protein>
<dbReference type="Proteomes" id="UP001386972">
    <property type="component" value="Unassembled WGS sequence"/>
</dbReference>
<accession>A0ABU9A191</accession>
<name>A0ABU9A191_9PSED</name>
<keyword evidence="2" id="KW-1185">Reference proteome</keyword>
<dbReference type="InterPro" id="IPR022541">
    <property type="entry name" value="YhfG"/>
</dbReference>
<dbReference type="EMBL" id="JBBNAW010000008">
    <property type="protein sequence ID" value="MEK2609850.1"/>
    <property type="molecule type" value="Genomic_DNA"/>
</dbReference>
<dbReference type="RefSeq" id="WP_103436238.1">
    <property type="nucleotide sequence ID" value="NZ_CP177041.1"/>
</dbReference>